<dbReference type="InterPro" id="IPR019734">
    <property type="entry name" value="TPR_rpt"/>
</dbReference>
<dbReference type="OMA" id="EATHEYN"/>
<dbReference type="GO" id="GO:0051087">
    <property type="term" value="F:protein-folding chaperone binding"/>
    <property type="evidence" value="ECO:0007669"/>
    <property type="project" value="TreeGrafter"/>
</dbReference>
<evidence type="ECO:0000256" key="5">
    <source>
        <dbReference type="SAM" id="MobiDB-lite"/>
    </source>
</evidence>
<evidence type="ECO:0000256" key="4">
    <source>
        <dbReference type="PROSITE-ProRule" id="PRU00339"/>
    </source>
</evidence>
<feature type="repeat" description="TPR" evidence="4">
    <location>
        <begin position="139"/>
        <end position="172"/>
    </location>
</feature>
<feature type="compositionally biased region" description="Basic residues" evidence="5">
    <location>
        <begin position="411"/>
        <end position="425"/>
    </location>
</feature>
<dbReference type="SMART" id="SM00271">
    <property type="entry name" value="DnaJ"/>
    <property type="match status" value="1"/>
</dbReference>
<dbReference type="InterPro" id="IPR036869">
    <property type="entry name" value="J_dom_sf"/>
</dbReference>
<keyword evidence="9" id="KW-1185">Reference proteome</keyword>
<dbReference type="PANTHER" id="PTHR44140">
    <property type="entry name" value="LD25575P"/>
    <property type="match status" value="1"/>
</dbReference>
<evidence type="ECO:0000259" key="7">
    <source>
        <dbReference type="PROSITE" id="PS50076"/>
    </source>
</evidence>
<dbReference type="Gene3D" id="1.10.287.110">
    <property type="entry name" value="DnaJ domain"/>
    <property type="match status" value="1"/>
</dbReference>
<proteinExistence type="predicted"/>
<accession>A0A8J6C0C7</accession>
<reference evidence="8" key="1">
    <citation type="submission" date="2021-05" db="EMBL/GenBank/DDBJ databases">
        <title>The genome of the haptophyte Pavlova lutheri (Diacronema luteri, Pavlovales) - a model for lipid biosynthesis in eukaryotic algae.</title>
        <authorList>
            <person name="Hulatt C.J."/>
            <person name="Posewitz M.C."/>
        </authorList>
    </citation>
    <scope>NUCLEOTIDE SEQUENCE</scope>
    <source>
        <strain evidence="8">NIVA-4/92</strain>
    </source>
</reference>
<keyword evidence="3" id="KW-0256">Endoplasmic reticulum</keyword>
<sequence>MALSSWMQGTSAVPVNIIHALLLYGAWAERVGAEDEPSACVAFRRAAGCSPADARDPARDAQCDVVVRSDWAGFCECAHEFTTGDVACGHDEFTCAAACADRWRAMQGQGGAGEGATAAGADAEAAGAERTVGDADSELERLYQRGKQFYVVGNIELALRHYREALRQDPDHKASKADYKKLKKLQKAMTEAEAKLPRTVEGGRQVQLEQRENAIVALKYLDDALAVAPPAVYRAELYAHLCKCHTTLKEASKALASCAEHKRLDGASSGSRLYMAEAHILNEQFDEATHEYNAIREVDESSKEAREGLQLIDKLKRRALQVDHYKILGVGRSATEREIKRAYHKAAVRYHPDKYVAKNDADAAAADAKFKEIARAYEVLGDEELRRKYDLGEDPDDQQRPGQPRGGGHFRPMHHGGQRVHVHFG</sequence>
<dbReference type="AlphaFoldDB" id="A0A8J6C0C7"/>
<dbReference type="InterPro" id="IPR018253">
    <property type="entry name" value="DnaJ_domain_CS"/>
</dbReference>
<dbReference type="SMART" id="SM00028">
    <property type="entry name" value="TPR"/>
    <property type="match status" value="3"/>
</dbReference>
<dbReference type="OrthoDB" id="1726119at2759"/>
<dbReference type="PROSITE" id="PS00636">
    <property type="entry name" value="DNAJ_1"/>
    <property type="match status" value="1"/>
</dbReference>
<feature type="chain" id="PRO_5035284828" description="J domain-containing protein" evidence="6">
    <location>
        <begin position="29"/>
        <end position="425"/>
    </location>
</feature>
<feature type="region of interest" description="Disordered" evidence="5">
    <location>
        <begin position="110"/>
        <end position="132"/>
    </location>
</feature>
<dbReference type="PROSITE" id="PS50005">
    <property type="entry name" value="TPR"/>
    <property type="match status" value="1"/>
</dbReference>
<keyword evidence="2 6" id="KW-0732">Signal</keyword>
<dbReference type="CDD" id="cd06257">
    <property type="entry name" value="DnaJ"/>
    <property type="match status" value="1"/>
</dbReference>
<feature type="region of interest" description="Disordered" evidence="5">
    <location>
        <begin position="387"/>
        <end position="425"/>
    </location>
</feature>
<evidence type="ECO:0000256" key="3">
    <source>
        <dbReference type="ARBA" id="ARBA00022824"/>
    </source>
</evidence>
<dbReference type="Pfam" id="PF00226">
    <property type="entry name" value="DnaJ"/>
    <property type="match status" value="1"/>
</dbReference>
<dbReference type="PROSITE" id="PS50076">
    <property type="entry name" value="DNAJ_2"/>
    <property type="match status" value="1"/>
</dbReference>
<dbReference type="InterPro" id="IPR011990">
    <property type="entry name" value="TPR-like_helical_dom_sf"/>
</dbReference>
<dbReference type="EMBL" id="JAGTXO010000063">
    <property type="protein sequence ID" value="KAG8457777.1"/>
    <property type="molecule type" value="Genomic_DNA"/>
</dbReference>
<feature type="signal peptide" evidence="6">
    <location>
        <begin position="1"/>
        <end position="28"/>
    </location>
</feature>
<dbReference type="SUPFAM" id="SSF48452">
    <property type="entry name" value="TPR-like"/>
    <property type="match status" value="1"/>
</dbReference>
<feature type="compositionally biased region" description="Low complexity" evidence="5">
    <location>
        <begin position="115"/>
        <end position="129"/>
    </location>
</feature>
<organism evidence="8 9">
    <name type="scientific">Diacronema lutheri</name>
    <name type="common">Unicellular marine alga</name>
    <name type="synonym">Monochrysis lutheri</name>
    <dbReference type="NCBI Taxonomy" id="2081491"/>
    <lineage>
        <taxon>Eukaryota</taxon>
        <taxon>Haptista</taxon>
        <taxon>Haptophyta</taxon>
        <taxon>Pavlovophyceae</taxon>
        <taxon>Pavlovales</taxon>
        <taxon>Pavlovaceae</taxon>
        <taxon>Diacronema</taxon>
    </lineage>
</organism>
<dbReference type="InterPro" id="IPR051727">
    <property type="entry name" value="DnaJ_C3_Co-chaperones"/>
</dbReference>
<protein>
    <recommendedName>
        <fullName evidence="7">J domain-containing protein</fullName>
    </recommendedName>
</protein>
<evidence type="ECO:0000256" key="6">
    <source>
        <dbReference type="SAM" id="SignalP"/>
    </source>
</evidence>
<dbReference type="SUPFAM" id="SSF46565">
    <property type="entry name" value="Chaperone J-domain"/>
    <property type="match status" value="1"/>
</dbReference>
<evidence type="ECO:0000313" key="9">
    <source>
        <dbReference type="Proteomes" id="UP000751190"/>
    </source>
</evidence>
<gene>
    <name evidence="8" type="ORF">KFE25_005790</name>
</gene>
<evidence type="ECO:0000256" key="2">
    <source>
        <dbReference type="ARBA" id="ARBA00022729"/>
    </source>
</evidence>
<dbReference type="InterPro" id="IPR001623">
    <property type="entry name" value="DnaJ_domain"/>
</dbReference>
<dbReference type="Proteomes" id="UP000751190">
    <property type="component" value="Unassembled WGS sequence"/>
</dbReference>
<evidence type="ECO:0000256" key="1">
    <source>
        <dbReference type="ARBA" id="ARBA00004240"/>
    </source>
</evidence>
<dbReference type="Gene3D" id="1.25.40.10">
    <property type="entry name" value="Tetratricopeptide repeat domain"/>
    <property type="match status" value="1"/>
</dbReference>
<evidence type="ECO:0000313" key="8">
    <source>
        <dbReference type="EMBL" id="KAG8457777.1"/>
    </source>
</evidence>
<dbReference type="GO" id="GO:0005783">
    <property type="term" value="C:endoplasmic reticulum"/>
    <property type="evidence" value="ECO:0007669"/>
    <property type="project" value="UniProtKB-SubCell"/>
</dbReference>
<feature type="domain" description="J" evidence="7">
    <location>
        <begin position="323"/>
        <end position="393"/>
    </location>
</feature>
<dbReference type="GO" id="GO:0034975">
    <property type="term" value="P:protein folding in endoplasmic reticulum"/>
    <property type="evidence" value="ECO:0007669"/>
    <property type="project" value="TreeGrafter"/>
</dbReference>
<name>A0A8J6C0C7_DIALT</name>
<dbReference type="PRINTS" id="PR00625">
    <property type="entry name" value="JDOMAIN"/>
</dbReference>
<dbReference type="GO" id="GO:0051787">
    <property type="term" value="F:misfolded protein binding"/>
    <property type="evidence" value="ECO:0007669"/>
    <property type="project" value="TreeGrafter"/>
</dbReference>
<comment type="caution">
    <text evidence="8">The sequence shown here is derived from an EMBL/GenBank/DDBJ whole genome shotgun (WGS) entry which is preliminary data.</text>
</comment>
<dbReference type="PANTHER" id="PTHR44140:SF2">
    <property type="entry name" value="LD25575P"/>
    <property type="match status" value="1"/>
</dbReference>
<comment type="subcellular location">
    <subcellularLocation>
        <location evidence="1">Endoplasmic reticulum</location>
    </subcellularLocation>
</comment>
<keyword evidence="4" id="KW-0802">TPR repeat</keyword>